<keyword evidence="3" id="KW-0808">Transferase</keyword>
<feature type="domain" description="Reverse transcriptase" evidence="2">
    <location>
        <begin position="259"/>
        <end position="390"/>
    </location>
</feature>
<sequence>MPDEPTDRTDTNDIKTGNQTGTKDIEPKTENQTKIQLDQGQIKLDPGEEPDAKLPICPTEGVEQRDPPAEGATATTPQGAEDDEEIYYHDSGDLSAEDLEGNLAVLPEIPISTTAKASIEDLQVGDSGSATPEEIERLRQNIWKKERLNPGGQGRRMRYRCWKREADRTANPESAHAISRKGLIKGLLAAEIIRPSTSSWASPIVIVRKSNGVDIRLCIDYKLVNSLTRLMVYPMPLISDLLEDLIKHYGTVRWIWPVVPMTDRAREISAVITPFGLFEWSRMPFGLKNAPQIYQRLVDNAMYRFLKISRSSDAGATTDVFQIGIADDPDRESVLGRRSYIDDIMIAAESWDQMCRRVKDLLESCDKWNLSISVAKSFWGMDKVGYLGHRVSIGGLEANPKDLKSLNDLPFPGSHRSMQSFLGSLNYYSRFIEDYAIYVSVRYELREVEFAELEKR</sequence>
<dbReference type="PANTHER" id="PTHR33064">
    <property type="entry name" value="POL PROTEIN"/>
    <property type="match status" value="1"/>
</dbReference>
<evidence type="ECO:0000259" key="2">
    <source>
        <dbReference type="Pfam" id="PF00078"/>
    </source>
</evidence>
<evidence type="ECO:0000256" key="1">
    <source>
        <dbReference type="SAM" id="MobiDB-lite"/>
    </source>
</evidence>
<feature type="region of interest" description="Disordered" evidence="1">
    <location>
        <begin position="1"/>
        <end position="83"/>
    </location>
</feature>
<gene>
    <name evidence="3" type="ORF">PHMEG_00018791</name>
</gene>
<dbReference type="STRING" id="4795.A0A225VTH9"/>
<dbReference type="CDD" id="cd01647">
    <property type="entry name" value="RT_LTR"/>
    <property type="match status" value="1"/>
</dbReference>
<keyword evidence="3" id="KW-0548">Nucleotidyltransferase</keyword>
<organism evidence="3 4">
    <name type="scientific">Phytophthora megakarya</name>
    <dbReference type="NCBI Taxonomy" id="4795"/>
    <lineage>
        <taxon>Eukaryota</taxon>
        <taxon>Sar</taxon>
        <taxon>Stramenopiles</taxon>
        <taxon>Oomycota</taxon>
        <taxon>Peronosporomycetes</taxon>
        <taxon>Peronosporales</taxon>
        <taxon>Peronosporaceae</taxon>
        <taxon>Phytophthora</taxon>
    </lineage>
</organism>
<proteinExistence type="predicted"/>
<dbReference type="AlphaFoldDB" id="A0A225VTH9"/>
<dbReference type="Gene3D" id="3.10.10.10">
    <property type="entry name" value="HIV Type 1 Reverse Transcriptase, subunit A, domain 1"/>
    <property type="match status" value="1"/>
</dbReference>
<comment type="caution">
    <text evidence="3">The sequence shown here is derived from an EMBL/GenBank/DDBJ whole genome shotgun (WGS) entry which is preliminary data.</text>
</comment>
<keyword evidence="3" id="KW-0695">RNA-directed DNA polymerase</keyword>
<dbReference type="InterPro" id="IPR051320">
    <property type="entry name" value="Viral_Replic_Matur_Polypro"/>
</dbReference>
<dbReference type="SUPFAM" id="SSF56672">
    <property type="entry name" value="DNA/RNA polymerases"/>
    <property type="match status" value="1"/>
</dbReference>
<dbReference type="Pfam" id="PF00078">
    <property type="entry name" value="RVT_1"/>
    <property type="match status" value="1"/>
</dbReference>
<protein>
    <submittedName>
        <fullName evidence="3">Reverse transcriptase</fullName>
    </submittedName>
</protein>
<dbReference type="GO" id="GO:0003964">
    <property type="term" value="F:RNA-directed DNA polymerase activity"/>
    <property type="evidence" value="ECO:0007669"/>
    <property type="project" value="UniProtKB-KW"/>
</dbReference>
<dbReference type="InterPro" id="IPR043502">
    <property type="entry name" value="DNA/RNA_pol_sf"/>
</dbReference>
<dbReference type="InterPro" id="IPR043128">
    <property type="entry name" value="Rev_trsase/Diguanyl_cyclase"/>
</dbReference>
<keyword evidence="4" id="KW-1185">Reference proteome</keyword>
<accession>A0A225VTH9</accession>
<dbReference type="Gene3D" id="3.30.70.270">
    <property type="match status" value="2"/>
</dbReference>
<evidence type="ECO:0000313" key="3">
    <source>
        <dbReference type="EMBL" id="OWZ08632.1"/>
    </source>
</evidence>
<dbReference type="OrthoDB" id="113843at2759"/>
<feature type="compositionally biased region" description="Basic and acidic residues" evidence="1">
    <location>
        <begin position="1"/>
        <end position="13"/>
    </location>
</feature>
<reference evidence="4" key="1">
    <citation type="submission" date="2017-03" db="EMBL/GenBank/DDBJ databases">
        <title>Phytopthora megakarya and P. palmivora, two closely related causual agents of cacao black pod achieved similar genome size and gene model numbers by different mechanisms.</title>
        <authorList>
            <person name="Ali S."/>
            <person name="Shao J."/>
            <person name="Larry D.J."/>
            <person name="Kronmiller B."/>
            <person name="Shen D."/>
            <person name="Strem M.D."/>
            <person name="Melnick R.L."/>
            <person name="Guiltinan M.J."/>
            <person name="Tyler B.M."/>
            <person name="Meinhardt L.W."/>
            <person name="Bailey B.A."/>
        </authorList>
    </citation>
    <scope>NUCLEOTIDE SEQUENCE [LARGE SCALE GENOMIC DNA]</scope>
    <source>
        <strain evidence="4">zdho120</strain>
    </source>
</reference>
<dbReference type="EMBL" id="NBNE01003080">
    <property type="protein sequence ID" value="OWZ08632.1"/>
    <property type="molecule type" value="Genomic_DNA"/>
</dbReference>
<dbReference type="Proteomes" id="UP000198211">
    <property type="component" value="Unassembled WGS sequence"/>
</dbReference>
<evidence type="ECO:0000313" key="4">
    <source>
        <dbReference type="Proteomes" id="UP000198211"/>
    </source>
</evidence>
<dbReference type="PANTHER" id="PTHR33064:SF37">
    <property type="entry name" value="RIBONUCLEASE H"/>
    <property type="match status" value="1"/>
</dbReference>
<dbReference type="InterPro" id="IPR000477">
    <property type="entry name" value="RT_dom"/>
</dbReference>
<name>A0A225VTH9_9STRA</name>